<dbReference type="PANTHER" id="PTHR14969:SF13">
    <property type="entry name" value="AT30094P"/>
    <property type="match status" value="1"/>
</dbReference>
<keyword evidence="5" id="KW-1185">Reference proteome</keyword>
<dbReference type="PANTHER" id="PTHR14969">
    <property type="entry name" value="SPHINGOSINE-1-PHOSPHATE PHOSPHOHYDROLASE"/>
    <property type="match status" value="1"/>
</dbReference>
<keyword evidence="2" id="KW-0472">Membrane</keyword>
<evidence type="ECO:0000313" key="4">
    <source>
        <dbReference type="EMBL" id="TLP59722.1"/>
    </source>
</evidence>
<dbReference type="SUPFAM" id="SSF48317">
    <property type="entry name" value="Acid phosphatase/Vanadium-dependent haloperoxidase"/>
    <property type="match status" value="2"/>
</dbReference>
<dbReference type="Gene3D" id="1.20.144.10">
    <property type="entry name" value="Phosphatidic acid phosphatase type 2/haloperoxidase"/>
    <property type="match status" value="2"/>
</dbReference>
<feature type="transmembrane region" description="Helical" evidence="2">
    <location>
        <begin position="21"/>
        <end position="42"/>
    </location>
</feature>
<evidence type="ECO:0000256" key="2">
    <source>
        <dbReference type="SAM" id="Phobius"/>
    </source>
</evidence>
<feature type="transmembrane region" description="Helical" evidence="2">
    <location>
        <begin position="334"/>
        <end position="353"/>
    </location>
</feature>
<feature type="transmembrane region" description="Helical" evidence="2">
    <location>
        <begin position="146"/>
        <end position="167"/>
    </location>
</feature>
<feature type="transmembrane region" description="Helical" evidence="2">
    <location>
        <begin position="272"/>
        <end position="294"/>
    </location>
</feature>
<dbReference type="InterPro" id="IPR000326">
    <property type="entry name" value="PAP2/HPO"/>
</dbReference>
<evidence type="ECO:0000256" key="1">
    <source>
        <dbReference type="SAM" id="MobiDB-lite"/>
    </source>
</evidence>
<feature type="domain" description="Phosphatidic acid phosphatase type 2/haloperoxidase" evidence="3">
    <location>
        <begin position="102"/>
        <end position="217"/>
    </location>
</feature>
<dbReference type="AlphaFoldDB" id="A0A5R8Z1N4"/>
<gene>
    <name evidence="4" type="ORF">FED44_15725</name>
</gene>
<keyword evidence="2" id="KW-0812">Transmembrane</keyword>
<sequence length="529" mass="55226">MLDRSHRLEPGRLERFALRGAPGLAVVSLAGTGFALLTGLVAGRWEPLYAADRAVTDDLNRLVAGDALTLEILSTLTDFGGGTVLTCVLVLATVLLLVRREVRQAAYVVATSLGSLILYPVLKLLIGRLRPVVAEPVATATGLSFPSGHSMSSLVSYGVLLLVFAPLAPRRARALAVAAVACLVVLVGFTRVALGVHHLSDVIGGWLLGLVWLWVTAAAFRPWRPEVVPGTSPDEGPVLEDAAAPRPGPHRGREPGGRETGGREPLPRPWRAAAEALTAWVLVLGALFGTGLLLTRASGSTALAVADHVVVRWVADLRGPVLDGVAAFGSRIGGTPWILAGALAACALVLAVLRRARPALFLLVATAGQLALVLTAAAAVGRSQPAEPVRLPGDLTIVRPTAPPVAPPGDPAAGLAVAVHESWPPLTSGFPSGQVAGVVALFTAIVVLVRHSAARRPWLLAAGAAAVLVPLLCALSQIYRGTQHPIGVLASALLALPWVAVAWWVLLRDRSHRTHRPLGPHRPPGRRSR</sequence>
<accession>A0A5R8Z1N4</accession>
<evidence type="ECO:0000313" key="5">
    <source>
        <dbReference type="Proteomes" id="UP000309033"/>
    </source>
</evidence>
<dbReference type="Pfam" id="PF01569">
    <property type="entry name" value="PAP2"/>
    <property type="match status" value="2"/>
</dbReference>
<keyword evidence="2" id="KW-1133">Transmembrane helix</keyword>
<feature type="transmembrane region" description="Helical" evidence="2">
    <location>
        <begin position="360"/>
        <end position="381"/>
    </location>
</feature>
<feature type="compositionally biased region" description="Basic and acidic residues" evidence="1">
    <location>
        <begin position="251"/>
        <end position="266"/>
    </location>
</feature>
<protein>
    <submittedName>
        <fullName evidence="4">Phosphatase PAP2 family protein</fullName>
    </submittedName>
</protein>
<organism evidence="4 5">
    <name type="scientific">Microbispora triticiradicis</name>
    <dbReference type="NCBI Taxonomy" id="2200763"/>
    <lineage>
        <taxon>Bacteria</taxon>
        <taxon>Bacillati</taxon>
        <taxon>Actinomycetota</taxon>
        <taxon>Actinomycetes</taxon>
        <taxon>Streptosporangiales</taxon>
        <taxon>Streptosporangiaceae</taxon>
        <taxon>Microbispora</taxon>
    </lineage>
</organism>
<feature type="transmembrane region" description="Helical" evidence="2">
    <location>
        <begin position="485"/>
        <end position="507"/>
    </location>
</feature>
<proteinExistence type="predicted"/>
<dbReference type="EMBL" id="VANP01000005">
    <property type="protein sequence ID" value="TLP59722.1"/>
    <property type="molecule type" value="Genomic_DNA"/>
</dbReference>
<dbReference type="OrthoDB" id="5289372at2"/>
<dbReference type="InterPro" id="IPR036938">
    <property type="entry name" value="PAP2/HPO_sf"/>
</dbReference>
<dbReference type="Proteomes" id="UP000309033">
    <property type="component" value="Unassembled WGS sequence"/>
</dbReference>
<name>A0A5R8Z1N4_9ACTN</name>
<dbReference type="SMART" id="SM00014">
    <property type="entry name" value="acidPPc"/>
    <property type="match status" value="1"/>
</dbReference>
<evidence type="ECO:0000259" key="3">
    <source>
        <dbReference type="SMART" id="SM00014"/>
    </source>
</evidence>
<feature type="transmembrane region" description="Helical" evidence="2">
    <location>
        <begin position="202"/>
        <end position="220"/>
    </location>
</feature>
<dbReference type="CDD" id="cd03392">
    <property type="entry name" value="PAP2_like_2"/>
    <property type="match status" value="1"/>
</dbReference>
<feature type="region of interest" description="Disordered" evidence="1">
    <location>
        <begin position="231"/>
        <end position="266"/>
    </location>
</feature>
<feature type="transmembrane region" description="Helical" evidence="2">
    <location>
        <begin position="458"/>
        <end position="479"/>
    </location>
</feature>
<comment type="caution">
    <text evidence="4">The sequence shown here is derived from an EMBL/GenBank/DDBJ whole genome shotgun (WGS) entry which is preliminary data.</text>
</comment>
<feature type="transmembrane region" description="Helical" evidence="2">
    <location>
        <begin position="430"/>
        <end position="449"/>
    </location>
</feature>
<feature type="transmembrane region" description="Helical" evidence="2">
    <location>
        <begin position="105"/>
        <end position="126"/>
    </location>
</feature>
<reference evidence="4" key="1">
    <citation type="submission" date="2019-05" db="EMBL/GenBank/DDBJ databases">
        <title>Isolation, diversity and antifungal activity of Actinobacteria from wheat.</title>
        <authorList>
            <person name="Yu B."/>
        </authorList>
    </citation>
    <scope>NUCLEOTIDE SEQUENCE [LARGE SCALE GENOMIC DNA]</scope>
    <source>
        <strain evidence="4">NEAU-HEGS1-5</strain>
    </source>
</reference>
<feature type="transmembrane region" description="Helical" evidence="2">
    <location>
        <begin position="174"/>
        <end position="196"/>
    </location>
</feature>
<feature type="transmembrane region" description="Helical" evidence="2">
    <location>
        <begin position="79"/>
        <end position="98"/>
    </location>
</feature>